<evidence type="ECO:0000313" key="2">
    <source>
        <dbReference type="Proteomes" id="UP000325433"/>
    </source>
</evidence>
<accession>A0A5N6VNE1</accession>
<keyword evidence="2" id="KW-1185">Reference proteome</keyword>
<protein>
    <submittedName>
        <fullName evidence="1">Uncharacterized protein</fullName>
    </submittedName>
</protein>
<dbReference type="Proteomes" id="UP000325433">
    <property type="component" value="Unassembled WGS sequence"/>
</dbReference>
<dbReference type="AlphaFoldDB" id="A0A5N6VNE1"/>
<dbReference type="EMBL" id="ML738363">
    <property type="protein sequence ID" value="KAE8309676.1"/>
    <property type="molecule type" value="Genomic_DNA"/>
</dbReference>
<name>A0A5N6VNE1_9EURO</name>
<gene>
    <name evidence="1" type="ORF">BDV41DRAFT_420718</name>
</gene>
<evidence type="ECO:0000313" key="1">
    <source>
        <dbReference type="EMBL" id="KAE8309676.1"/>
    </source>
</evidence>
<reference evidence="2" key="1">
    <citation type="submission" date="2019-04" db="EMBL/GenBank/DDBJ databases">
        <title>Friends and foes A comparative genomics studyof 23 Aspergillus species from section Flavi.</title>
        <authorList>
            <consortium name="DOE Joint Genome Institute"/>
            <person name="Kjaerbolling I."/>
            <person name="Vesth T."/>
            <person name="Frisvad J.C."/>
            <person name="Nybo J.L."/>
            <person name="Theobald S."/>
            <person name="Kildgaard S."/>
            <person name="Isbrandt T."/>
            <person name="Kuo A."/>
            <person name="Sato A."/>
            <person name="Lyhne E.K."/>
            <person name="Kogle M.E."/>
            <person name="Wiebenga A."/>
            <person name="Kun R.S."/>
            <person name="Lubbers R.J."/>
            <person name="Makela M.R."/>
            <person name="Barry K."/>
            <person name="Chovatia M."/>
            <person name="Clum A."/>
            <person name="Daum C."/>
            <person name="Haridas S."/>
            <person name="He G."/>
            <person name="LaButti K."/>
            <person name="Lipzen A."/>
            <person name="Mondo S."/>
            <person name="Riley R."/>
            <person name="Salamov A."/>
            <person name="Simmons B.A."/>
            <person name="Magnuson J.K."/>
            <person name="Henrissat B."/>
            <person name="Mortensen U.H."/>
            <person name="Larsen T.O."/>
            <person name="Devries R.P."/>
            <person name="Grigoriev I.V."/>
            <person name="Machida M."/>
            <person name="Baker S.E."/>
            <person name="Andersen M.R."/>
        </authorList>
    </citation>
    <scope>NUCLEOTIDE SEQUENCE [LARGE SCALE GENOMIC DNA]</scope>
    <source>
        <strain evidence="2">CBS 130015</strain>
    </source>
</reference>
<organism evidence="1 2">
    <name type="scientific">Aspergillus transmontanensis</name>
    <dbReference type="NCBI Taxonomy" id="1034304"/>
    <lineage>
        <taxon>Eukaryota</taxon>
        <taxon>Fungi</taxon>
        <taxon>Dikarya</taxon>
        <taxon>Ascomycota</taxon>
        <taxon>Pezizomycotina</taxon>
        <taxon>Eurotiomycetes</taxon>
        <taxon>Eurotiomycetidae</taxon>
        <taxon>Eurotiales</taxon>
        <taxon>Aspergillaceae</taxon>
        <taxon>Aspergillus</taxon>
        <taxon>Aspergillus subgen. Circumdati</taxon>
    </lineage>
</organism>
<proteinExistence type="predicted"/>
<sequence>MLVVDQATDTSLLGIYTLHLHTLFTLFIHIRTRWVAGVLTMERLDGRMMVILRPTMTKMSTHPATSKMMALVAMPGRIRLLGMNRTMTTNAATVEVMVISHVTALSLARVWPASTAVRKVIAKQNAPSLVFSKALVASATRKVILLLSAPRDLPMCVRTAKWKVRPL</sequence>